<accession>A0A485LM22</accession>
<dbReference type="EMBL" id="VJMH01007229">
    <property type="protein sequence ID" value="KAF0684920.1"/>
    <property type="molecule type" value="Genomic_DNA"/>
</dbReference>
<dbReference type="Proteomes" id="UP000332933">
    <property type="component" value="Unassembled WGS sequence"/>
</dbReference>
<evidence type="ECO:0000313" key="2">
    <source>
        <dbReference type="EMBL" id="VFT99812.1"/>
    </source>
</evidence>
<dbReference type="OrthoDB" id="59888at2759"/>
<name>A0A485LM22_9STRA</name>
<proteinExistence type="predicted"/>
<dbReference type="AlphaFoldDB" id="A0A485LM22"/>
<organism evidence="2 3">
    <name type="scientific">Aphanomyces stellatus</name>
    <dbReference type="NCBI Taxonomy" id="120398"/>
    <lineage>
        <taxon>Eukaryota</taxon>
        <taxon>Sar</taxon>
        <taxon>Stramenopiles</taxon>
        <taxon>Oomycota</taxon>
        <taxon>Saprolegniomycetes</taxon>
        <taxon>Saprolegniales</taxon>
        <taxon>Verrucalvaceae</taxon>
        <taxon>Aphanomyces</taxon>
    </lineage>
</organism>
<reference evidence="1" key="2">
    <citation type="submission" date="2019-06" db="EMBL/GenBank/DDBJ databases">
        <title>Genomics analysis of Aphanomyces spp. identifies a new class of oomycete effector associated with host adaptation.</title>
        <authorList>
            <person name="Gaulin E."/>
        </authorList>
    </citation>
    <scope>NUCLEOTIDE SEQUENCE</scope>
    <source>
        <strain evidence="1">CBS 578.67</strain>
    </source>
</reference>
<gene>
    <name evidence="2" type="primary">Aste57867_23164</name>
    <name evidence="1" type="ORF">As57867_023093</name>
    <name evidence="2" type="ORF">ASTE57867_23164</name>
</gene>
<sequence length="405" mass="44402">MELETFLETQPWLAYDEHVTTTCASSGVSSEVVMHPLDTMLHGMFFVNDHSFCTFSPSHGDQTQFDCALFVRDGAATNKRDASGALKPPSSALLYLRVHTKMYWIDHVQIQKPPEVIDQPPLPAHIVFELGSIRLRMWMNQDLSKEEQVSRLAHVVLQLRSKLRKPSSRPTLASPHMRLMQHRQSALEAYAAHLNASASQRSGEDKLFLFQELCGQHGVSMTSPTASKDAGAIGKIMAALLFHGDAGASTSVEVDILQAACGLTFSDSCAAHDDCYLLATSSVPTCTTSLWHAWDSYLDAASGDDSVGDVARAMASIEAHAKLFCQSMVSPHLRAEWSHHAAHTLAALRQLDAHICQTLFPVQMFARDDEAISSHAGVVNAVKQARKKAMRDELAVLLLPGQHLP</sequence>
<keyword evidence="3" id="KW-1185">Reference proteome</keyword>
<evidence type="ECO:0000313" key="3">
    <source>
        <dbReference type="Proteomes" id="UP000332933"/>
    </source>
</evidence>
<dbReference type="EMBL" id="CAADRA010007255">
    <property type="protein sequence ID" value="VFT99812.1"/>
    <property type="molecule type" value="Genomic_DNA"/>
</dbReference>
<protein>
    <submittedName>
        <fullName evidence="2">Aste57867_23164 protein</fullName>
    </submittedName>
</protein>
<reference evidence="2 3" key="1">
    <citation type="submission" date="2019-03" db="EMBL/GenBank/DDBJ databases">
        <authorList>
            <person name="Gaulin E."/>
            <person name="Dumas B."/>
        </authorList>
    </citation>
    <scope>NUCLEOTIDE SEQUENCE [LARGE SCALE GENOMIC DNA]</scope>
    <source>
        <strain evidence="2">CBS 568.67</strain>
    </source>
</reference>
<evidence type="ECO:0000313" key="1">
    <source>
        <dbReference type="EMBL" id="KAF0684920.1"/>
    </source>
</evidence>